<evidence type="ECO:0000256" key="4">
    <source>
        <dbReference type="ARBA" id="ARBA00023125"/>
    </source>
</evidence>
<dbReference type="GO" id="GO:0046983">
    <property type="term" value="F:protein dimerization activity"/>
    <property type="evidence" value="ECO:0007669"/>
    <property type="project" value="InterPro"/>
</dbReference>
<proteinExistence type="predicted"/>
<evidence type="ECO:0000256" key="5">
    <source>
        <dbReference type="ARBA" id="ARBA00023163"/>
    </source>
</evidence>
<comment type="subcellular location">
    <subcellularLocation>
        <location evidence="1">Nucleus</location>
    </subcellularLocation>
</comment>
<keyword evidence="5" id="KW-0804">Transcription</keyword>
<feature type="domain" description="BHLH" evidence="8">
    <location>
        <begin position="67"/>
        <end position="121"/>
    </location>
</feature>
<dbReference type="GO" id="GO:0003677">
    <property type="term" value="F:DNA binding"/>
    <property type="evidence" value="ECO:0007669"/>
    <property type="project" value="UniProtKB-KW"/>
</dbReference>
<evidence type="ECO:0000256" key="6">
    <source>
        <dbReference type="ARBA" id="ARBA00023242"/>
    </source>
</evidence>
<dbReference type="SUPFAM" id="SSF47459">
    <property type="entry name" value="HLH, helix-loop-helix DNA-binding domain"/>
    <property type="match status" value="1"/>
</dbReference>
<dbReference type="InterPro" id="IPR036638">
    <property type="entry name" value="HLH_DNA-bd_sf"/>
</dbReference>
<dbReference type="Proteomes" id="UP000694523">
    <property type="component" value="Unplaced"/>
</dbReference>
<name>A0A8C6UQP4_9GOBI</name>
<dbReference type="FunFam" id="4.10.280.10:FF:000009">
    <property type="entry name" value="Transcription factor HES-1"/>
    <property type="match status" value="1"/>
</dbReference>
<keyword evidence="2" id="KW-0678">Repressor</keyword>
<evidence type="ECO:0000313" key="9">
    <source>
        <dbReference type="Ensembl" id="ENSNMLP00000039917.1"/>
    </source>
</evidence>
<dbReference type="Ensembl" id="ENSNMLT00000044418.1">
    <property type="protein sequence ID" value="ENSNMLP00000039917.1"/>
    <property type="gene ID" value="ENSNMLG00000024571.1"/>
</dbReference>
<organism evidence="9 10">
    <name type="scientific">Neogobius melanostomus</name>
    <name type="common">round goby</name>
    <dbReference type="NCBI Taxonomy" id="47308"/>
    <lineage>
        <taxon>Eukaryota</taxon>
        <taxon>Metazoa</taxon>
        <taxon>Chordata</taxon>
        <taxon>Craniata</taxon>
        <taxon>Vertebrata</taxon>
        <taxon>Euteleostomi</taxon>
        <taxon>Actinopterygii</taxon>
        <taxon>Neopterygii</taxon>
        <taxon>Teleostei</taxon>
        <taxon>Neoteleostei</taxon>
        <taxon>Acanthomorphata</taxon>
        <taxon>Gobiaria</taxon>
        <taxon>Gobiiformes</taxon>
        <taxon>Gobioidei</taxon>
        <taxon>Gobiidae</taxon>
        <taxon>Benthophilinae</taxon>
        <taxon>Neogobiini</taxon>
        <taxon>Neogobius</taxon>
    </lineage>
</organism>
<dbReference type="SMART" id="SM00353">
    <property type="entry name" value="HLH"/>
    <property type="match status" value="1"/>
</dbReference>
<sequence length="151" mass="17471">MVWSSPTLRNTETSTTLVRQRPCRAEGPRDARKAREVTLLRTNFRGPDMTASSVVHSVGKHPSAKEERKLRKPLIERKRRERINNCLDQLKKTVVGAFRLDQSKLEKADILEMTVQHLQNIQKSSPSGKKMWHCHLFIQTFTPGFHVLVWC</sequence>
<keyword evidence="6" id="KW-0539">Nucleus</keyword>
<evidence type="ECO:0000256" key="1">
    <source>
        <dbReference type="ARBA" id="ARBA00004123"/>
    </source>
</evidence>
<dbReference type="InterPro" id="IPR050370">
    <property type="entry name" value="HES_HEY"/>
</dbReference>
<dbReference type="Pfam" id="PF00010">
    <property type="entry name" value="HLH"/>
    <property type="match status" value="1"/>
</dbReference>
<reference evidence="9" key="2">
    <citation type="submission" date="2025-09" db="UniProtKB">
        <authorList>
            <consortium name="Ensembl"/>
        </authorList>
    </citation>
    <scope>IDENTIFICATION</scope>
</reference>
<evidence type="ECO:0000256" key="3">
    <source>
        <dbReference type="ARBA" id="ARBA00023015"/>
    </source>
</evidence>
<dbReference type="Gene3D" id="4.10.280.10">
    <property type="entry name" value="Helix-loop-helix DNA-binding domain"/>
    <property type="match status" value="1"/>
</dbReference>
<dbReference type="CDD" id="cd11410">
    <property type="entry name" value="bHLH_O_HES"/>
    <property type="match status" value="1"/>
</dbReference>
<protein>
    <submittedName>
        <fullName evidence="9">Hairy-related 8.2</fullName>
    </submittedName>
</protein>
<evidence type="ECO:0000256" key="7">
    <source>
        <dbReference type="SAM" id="MobiDB-lite"/>
    </source>
</evidence>
<keyword evidence="10" id="KW-1185">Reference proteome</keyword>
<evidence type="ECO:0000313" key="10">
    <source>
        <dbReference type="Proteomes" id="UP000694523"/>
    </source>
</evidence>
<feature type="compositionally biased region" description="Polar residues" evidence="7">
    <location>
        <begin position="1"/>
        <end position="18"/>
    </location>
</feature>
<dbReference type="AlphaFoldDB" id="A0A8C6UQP4"/>
<dbReference type="InterPro" id="IPR011598">
    <property type="entry name" value="bHLH_dom"/>
</dbReference>
<feature type="region of interest" description="Disordered" evidence="7">
    <location>
        <begin position="50"/>
        <end position="71"/>
    </location>
</feature>
<evidence type="ECO:0000256" key="2">
    <source>
        <dbReference type="ARBA" id="ARBA00022491"/>
    </source>
</evidence>
<feature type="region of interest" description="Disordered" evidence="7">
    <location>
        <begin position="1"/>
        <end position="31"/>
    </location>
</feature>
<dbReference type="PROSITE" id="PS50888">
    <property type="entry name" value="BHLH"/>
    <property type="match status" value="1"/>
</dbReference>
<reference evidence="9" key="1">
    <citation type="submission" date="2025-08" db="UniProtKB">
        <authorList>
            <consortium name="Ensembl"/>
        </authorList>
    </citation>
    <scope>IDENTIFICATION</scope>
</reference>
<keyword evidence="3" id="KW-0805">Transcription regulation</keyword>
<dbReference type="GO" id="GO:0005634">
    <property type="term" value="C:nucleus"/>
    <property type="evidence" value="ECO:0007669"/>
    <property type="project" value="UniProtKB-SubCell"/>
</dbReference>
<accession>A0A8C6UQP4</accession>
<dbReference type="PANTHER" id="PTHR10985">
    <property type="entry name" value="BASIC HELIX-LOOP-HELIX TRANSCRIPTION FACTOR, HES-RELATED"/>
    <property type="match status" value="1"/>
</dbReference>
<evidence type="ECO:0000259" key="8">
    <source>
        <dbReference type="PROSITE" id="PS50888"/>
    </source>
</evidence>
<keyword evidence="4" id="KW-0238">DNA-binding</keyword>